<evidence type="ECO:0000256" key="1">
    <source>
        <dbReference type="ARBA" id="ARBA00000677"/>
    </source>
</evidence>
<dbReference type="NCBIfam" id="TIGR02227">
    <property type="entry name" value="sigpep_I_bact"/>
    <property type="match status" value="1"/>
</dbReference>
<dbReference type="Pfam" id="PF10502">
    <property type="entry name" value="Peptidase_S26"/>
    <property type="match status" value="1"/>
</dbReference>
<comment type="similarity">
    <text evidence="4 12">Belongs to the peptidase S26 family.</text>
</comment>
<feature type="domain" description="Peptidase S26" evidence="13">
    <location>
        <begin position="6"/>
        <end position="181"/>
    </location>
</feature>
<dbReference type="OrthoDB" id="9802919at2"/>
<dbReference type="GO" id="GO:0005886">
    <property type="term" value="C:plasma membrane"/>
    <property type="evidence" value="ECO:0007669"/>
    <property type="project" value="UniProtKB-SubCell"/>
</dbReference>
<dbReference type="InterPro" id="IPR019758">
    <property type="entry name" value="Pept_S26A_signal_pept_1_CS"/>
</dbReference>
<comment type="caution">
    <text evidence="14">The sequence shown here is derived from an EMBL/GenBank/DDBJ whole genome shotgun (WGS) entry which is preliminary data.</text>
</comment>
<name>A0A418ID59_9STAP</name>
<dbReference type="GeneID" id="79052348"/>
<dbReference type="PANTHER" id="PTHR43390:SF1">
    <property type="entry name" value="CHLOROPLAST PROCESSING PEPTIDASE"/>
    <property type="match status" value="1"/>
</dbReference>
<dbReference type="FunFam" id="2.10.109.10:FF:000008">
    <property type="entry name" value="Signal peptidase I"/>
    <property type="match status" value="1"/>
</dbReference>
<evidence type="ECO:0000313" key="14">
    <source>
        <dbReference type="EMBL" id="RIM98305.1"/>
    </source>
</evidence>
<keyword evidence="5" id="KW-1003">Cell membrane</keyword>
<dbReference type="InterPro" id="IPR019533">
    <property type="entry name" value="Peptidase_S26"/>
</dbReference>
<dbReference type="Proteomes" id="UP000286317">
    <property type="component" value="Unassembled WGS sequence"/>
</dbReference>
<dbReference type="EC" id="3.4.21.89" evidence="12"/>
<evidence type="ECO:0000259" key="13">
    <source>
        <dbReference type="Pfam" id="PF10502"/>
    </source>
</evidence>
<dbReference type="GO" id="GO:0009003">
    <property type="term" value="F:signal peptidase activity"/>
    <property type="evidence" value="ECO:0007669"/>
    <property type="project" value="UniProtKB-EC"/>
</dbReference>
<evidence type="ECO:0000256" key="6">
    <source>
        <dbReference type="ARBA" id="ARBA00022670"/>
    </source>
</evidence>
<dbReference type="SUPFAM" id="SSF51306">
    <property type="entry name" value="LexA/Signal peptidase"/>
    <property type="match status" value="1"/>
</dbReference>
<keyword evidence="9 12" id="KW-1133">Transmembrane helix</keyword>
<keyword evidence="15" id="KW-1185">Reference proteome</keyword>
<evidence type="ECO:0000256" key="4">
    <source>
        <dbReference type="ARBA" id="ARBA00009370"/>
    </source>
</evidence>
<protein>
    <recommendedName>
        <fullName evidence="12">Signal peptidase I</fullName>
        <ecNumber evidence="12">3.4.21.89</ecNumber>
    </recommendedName>
</protein>
<organism evidence="14 15">
    <name type="scientific">Staphylococcus shinii</name>
    <dbReference type="NCBI Taxonomy" id="2912228"/>
    <lineage>
        <taxon>Bacteria</taxon>
        <taxon>Bacillati</taxon>
        <taxon>Bacillota</taxon>
        <taxon>Bacilli</taxon>
        <taxon>Bacillales</taxon>
        <taxon>Staphylococcaceae</taxon>
        <taxon>Staphylococcus</taxon>
    </lineage>
</organism>
<evidence type="ECO:0000313" key="15">
    <source>
        <dbReference type="Proteomes" id="UP000286317"/>
    </source>
</evidence>
<evidence type="ECO:0000256" key="12">
    <source>
        <dbReference type="RuleBase" id="RU362042"/>
    </source>
</evidence>
<accession>A0A418ID59</accession>
<evidence type="ECO:0000256" key="5">
    <source>
        <dbReference type="ARBA" id="ARBA00022475"/>
    </source>
</evidence>
<evidence type="ECO:0000256" key="9">
    <source>
        <dbReference type="ARBA" id="ARBA00022989"/>
    </source>
</evidence>
<dbReference type="InterPro" id="IPR019756">
    <property type="entry name" value="Pept_S26A_signal_pept_1_Ser-AS"/>
</dbReference>
<dbReference type="PROSITE" id="PS00761">
    <property type="entry name" value="SPASE_I_3"/>
    <property type="match status" value="1"/>
</dbReference>
<dbReference type="RefSeq" id="WP_039067801.1">
    <property type="nucleotide sequence ID" value="NZ_CP068712.1"/>
</dbReference>
<comment type="catalytic activity">
    <reaction evidence="1 12">
        <text>Cleavage of hydrophobic, N-terminal signal or leader sequences from secreted and periplasmic proteins.</text>
        <dbReference type="EC" id="3.4.21.89"/>
    </reaction>
</comment>
<comment type="function">
    <text evidence="2">Essential for cell viability.</text>
</comment>
<dbReference type="CDD" id="cd06530">
    <property type="entry name" value="S26_SPase_I"/>
    <property type="match status" value="1"/>
</dbReference>
<dbReference type="EMBL" id="QXUF01000094">
    <property type="protein sequence ID" value="RIM98305.1"/>
    <property type="molecule type" value="Genomic_DNA"/>
</dbReference>
<evidence type="ECO:0000256" key="8">
    <source>
        <dbReference type="ARBA" id="ARBA00022801"/>
    </source>
</evidence>
<feature type="transmembrane region" description="Helical" evidence="12">
    <location>
        <begin position="6"/>
        <end position="27"/>
    </location>
</feature>
<evidence type="ECO:0000256" key="3">
    <source>
        <dbReference type="ARBA" id="ARBA00004401"/>
    </source>
</evidence>
<gene>
    <name evidence="14" type="primary">lepB</name>
    <name evidence="14" type="ORF">BU112_11480</name>
</gene>
<evidence type="ECO:0000256" key="10">
    <source>
        <dbReference type="ARBA" id="ARBA00023136"/>
    </source>
</evidence>
<dbReference type="PANTHER" id="PTHR43390">
    <property type="entry name" value="SIGNAL PEPTIDASE I"/>
    <property type="match status" value="1"/>
</dbReference>
<dbReference type="InterPro" id="IPR000223">
    <property type="entry name" value="Pept_S26A_signal_pept_1"/>
</dbReference>
<evidence type="ECO:0000256" key="2">
    <source>
        <dbReference type="ARBA" id="ARBA00002312"/>
    </source>
</evidence>
<dbReference type="Gene3D" id="2.10.109.10">
    <property type="entry name" value="Umud Fragment, subunit A"/>
    <property type="match status" value="1"/>
</dbReference>
<evidence type="ECO:0000256" key="7">
    <source>
        <dbReference type="ARBA" id="ARBA00022692"/>
    </source>
</evidence>
<evidence type="ECO:0000256" key="11">
    <source>
        <dbReference type="PIRSR" id="PIRSR600223-1"/>
    </source>
</evidence>
<dbReference type="PRINTS" id="PR00727">
    <property type="entry name" value="LEADERPTASE"/>
</dbReference>
<sequence length="197" mass="22441">MRKEIVEWIVSIVVAVALVLLIVNFVGKSYTVKGDSMDPTLKDGERVIVNLIGQRFGDVEKGNVIVFHATKDNDYVKRVIGTAGDNIEYKEDQLFVNGKKVDEPYLDYNEKHKDYNYITGSFTTKEMNEQTEGLDKVKDKNKIPEGKLLVLGDNREVSKDSRSFGLIDEDQVVGKVSFSFWPLNEMKFGFNPDTKYE</sequence>
<feature type="active site" evidence="11">
    <location>
        <position position="77"/>
    </location>
</feature>
<keyword evidence="8 12" id="KW-0378">Hydrolase</keyword>
<dbReference type="AlphaFoldDB" id="A0A418ID59"/>
<keyword evidence="6 12" id="KW-0645">Protease</keyword>
<dbReference type="InterPro" id="IPR036286">
    <property type="entry name" value="LexA/Signal_pep-like_sf"/>
</dbReference>
<dbReference type="GO" id="GO:0004252">
    <property type="term" value="F:serine-type endopeptidase activity"/>
    <property type="evidence" value="ECO:0007669"/>
    <property type="project" value="InterPro"/>
</dbReference>
<comment type="subcellular location">
    <subcellularLocation>
        <location evidence="3">Cell membrane</location>
        <topology evidence="3">Single-pass type II membrane protein</topology>
    </subcellularLocation>
    <subcellularLocation>
        <location evidence="12">Membrane</location>
        <topology evidence="12">Single-pass type II membrane protein</topology>
    </subcellularLocation>
</comment>
<keyword evidence="10 12" id="KW-0472">Membrane</keyword>
<feature type="active site" evidence="11">
    <location>
        <position position="36"/>
    </location>
</feature>
<dbReference type="GO" id="GO:0006465">
    <property type="term" value="P:signal peptide processing"/>
    <property type="evidence" value="ECO:0007669"/>
    <property type="project" value="InterPro"/>
</dbReference>
<dbReference type="PROSITE" id="PS00501">
    <property type="entry name" value="SPASE_I_1"/>
    <property type="match status" value="1"/>
</dbReference>
<proteinExistence type="inferred from homology"/>
<reference evidence="14 15" key="1">
    <citation type="journal article" date="2016" name="Front. Microbiol.">
        <title>Comprehensive Phylogenetic Analysis of Bovine Non-aureus Staphylococci Species Based on Whole-Genome Sequencing.</title>
        <authorList>
            <person name="Naushad S."/>
            <person name="Barkema H.W."/>
            <person name="Luby C."/>
            <person name="Condas L.A."/>
            <person name="Nobrega D.B."/>
            <person name="Carson D.A."/>
            <person name="De Buck J."/>
        </authorList>
    </citation>
    <scope>NUCLEOTIDE SEQUENCE [LARGE SCALE GENOMIC DNA]</scope>
    <source>
        <strain evidence="14 15">SNUC 4554</strain>
    </source>
</reference>
<keyword evidence="7 12" id="KW-0812">Transmembrane</keyword>